<dbReference type="NCBIfam" id="NF006850">
    <property type="entry name" value="PRK09358.1-6"/>
    <property type="match status" value="1"/>
</dbReference>
<reference evidence="7 8" key="1">
    <citation type="submission" date="2016-08" db="EMBL/GenBank/DDBJ databases">
        <authorList>
            <person name="Seilhamer J.J."/>
        </authorList>
    </citation>
    <scope>NUCLEOTIDE SEQUENCE [LARGE SCALE GENOMIC DNA]</scope>
    <source>
        <strain evidence="7 8">PH27A</strain>
    </source>
</reference>
<dbReference type="Proteomes" id="UP000094291">
    <property type="component" value="Unassembled WGS sequence"/>
</dbReference>
<feature type="binding site" evidence="5">
    <location>
        <position position="14"/>
    </location>
    <ligand>
        <name>Zn(2+)</name>
        <dbReference type="ChEBI" id="CHEBI:29105"/>
        <note>catalytic</note>
    </ligand>
</feature>
<dbReference type="GO" id="GO:0043103">
    <property type="term" value="P:hypoxanthine salvage"/>
    <property type="evidence" value="ECO:0007669"/>
    <property type="project" value="UniProtKB-UniRule"/>
</dbReference>
<sequence length="340" mass="38592">MHEWLANLPKIELHLHIEGTLEPELAFELAQRHQIALPYPSVEALREAYNFADLQSFLDLYYQCAEVLRDEDDFYRLTMAYLERCHTQAVTHVEIFFDPQTHTARGIPMSTVIEGIERALKEGETRFGISSQLILCILRHLDEEDALATLNAALPYRDRIVGIGLDSGEQGNPPSKFTRAFDFARAQGWKIVAHAGEEGPADYIWQALKLLKVDRIDHGVRCVEDPSLVAHLRDINMPLTVCPLSNTRLRVFHSMAEHNLKTLLDQGLRVTLNSDDPAYFGGYMLENMLAVQEALNLTQAQWRQLTKNAIDASFIDHAHQQRLHAQLDAYPDTPHCSDSA</sequence>
<evidence type="ECO:0000256" key="1">
    <source>
        <dbReference type="ARBA" id="ARBA00022723"/>
    </source>
</evidence>
<dbReference type="InterPro" id="IPR006330">
    <property type="entry name" value="Ado/ade_deaminase"/>
</dbReference>
<protein>
    <recommendedName>
        <fullName evidence="5">Adenine deaminase</fullName>
        <shortName evidence="5">ADE</shortName>
        <ecNumber evidence="5">3.5.4.2</ecNumber>
    </recommendedName>
    <alternativeName>
        <fullName evidence="5">Adenine aminohydrolase</fullName>
        <shortName evidence="5">AAH</shortName>
    </alternativeName>
</protein>
<organism evidence="7 8">
    <name type="scientific">Terasakiispira papahanaumokuakeensis</name>
    <dbReference type="NCBI Taxonomy" id="197479"/>
    <lineage>
        <taxon>Bacteria</taxon>
        <taxon>Pseudomonadati</taxon>
        <taxon>Pseudomonadota</taxon>
        <taxon>Gammaproteobacteria</taxon>
        <taxon>Oceanospirillales</taxon>
        <taxon>Terasakiispira</taxon>
    </lineage>
</organism>
<evidence type="ECO:0000256" key="3">
    <source>
        <dbReference type="ARBA" id="ARBA00022833"/>
    </source>
</evidence>
<dbReference type="Pfam" id="PF00962">
    <property type="entry name" value="A_deaminase"/>
    <property type="match status" value="1"/>
</dbReference>
<feature type="binding site" evidence="5">
    <location>
        <position position="276"/>
    </location>
    <ligand>
        <name>substrate</name>
    </ligand>
</feature>
<dbReference type="GO" id="GO:0005829">
    <property type="term" value="C:cytosol"/>
    <property type="evidence" value="ECO:0007669"/>
    <property type="project" value="TreeGrafter"/>
</dbReference>
<dbReference type="STRING" id="197479.BFW38_13260"/>
<comment type="similarity">
    <text evidence="5">Belongs to the metallo-dependent hydrolases superfamily. Adenosine and AMP deaminases family. Adenine deaminase type 2 subfamily.</text>
</comment>
<dbReference type="GO" id="GO:0008270">
    <property type="term" value="F:zinc ion binding"/>
    <property type="evidence" value="ECO:0007669"/>
    <property type="project" value="UniProtKB-UniRule"/>
</dbReference>
<dbReference type="EC" id="3.5.4.2" evidence="5"/>
<proteinExistence type="inferred from homology"/>
<feature type="binding site" evidence="5">
    <location>
        <position position="16"/>
    </location>
    <ligand>
        <name>Zn(2+)</name>
        <dbReference type="ChEBI" id="CHEBI:29105"/>
        <note>catalytic</note>
    </ligand>
</feature>
<feature type="active site" description="Proton donor" evidence="5">
    <location>
        <position position="197"/>
    </location>
</feature>
<dbReference type="OrthoDB" id="105475at2"/>
<dbReference type="GO" id="GO:0006146">
    <property type="term" value="P:adenine catabolic process"/>
    <property type="evidence" value="ECO:0007669"/>
    <property type="project" value="UniProtKB-UniRule"/>
</dbReference>
<accession>A0A1E2VBH3</accession>
<feature type="domain" description="Adenosine deaminase" evidence="6">
    <location>
        <begin position="9"/>
        <end position="329"/>
    </location>
</feature>
<dbReference type="NCBIfam" id="TIGR01430">
    <property type="entry name" value="aden_deam"/>
    <property type="match status" value="1"/>
</dbReference>
<dbReference type="RefSeq" id="WP_068999339.1">
    <property type="nucleotide sequence ID" value="NZ_MDTQ01000001.1"/>
</dbReference>
<keyword evidence="4 5" id="KW-0546">Nucleotide metabolism</keyword>
<dbReference type="EMBL" id="MDTQ01000001">
    <property type="protein sequence ID" value="ODC04358.1"/>
    <property type="molecule type" value="Genomic_DNA"/>
</dbReference>
<evidence type="ECO:0000256" key="4">
    <source>
        <dbReference type="ARBA" id="ARBA00023080"/>
    </source>
</evidence>
<gene>
    <name evidence="7" type="ORF">BFW38_13260</name>
</gene>
<dbReference type="AlphaFoldDB" id="A0A1E2VBH3"/>
<feature type="site" description="Important for catalytic activity" evidence="5">
    <location>
        <position position="218"/>
    </location>
</feature>
<comment type="cofactor">
    <cofactor evidence="5">
        <name>Zn(2+)</name>
        <dbReference type="ChEBI" id="CHEBI:29105"/>
    </cofactor>
    <text evidence="5">Binds 1 zinc ion per subunit.</text>
</comment>
<dbReference type="InterPro" id="IPR001365">
    <property type="entry name" value="A_deaminase_dom"/>
</dbReference>
<keyword evidence="2 5" id="KW-0378">Hydrolase</keyword>
<dbReference type="PANTHER" id="PTHR43114">
    <property type="entry name" value="ADENINE DEAMINASE"/>
    <property type="match status" value="1"/>
</dbReference>
<dbReference type="PANTHER" id="PTHR43114:SF6">
    <property type="entry name" value="ADENINE DEAMINASE"/>
    <property type="match status" value="1"/>
</dbReference>
<dbReference type="HAMAP" id="MF_01962">
    <property type="entry name" value="Adenine_deaminase"/>
    <property type="match status" value="1"/>
</dbReference>
<dbReference type="FunFam" id="3.20.20.140:FF:000039">
    <property type="entry name" value="Adenine deaminase"/>
    <property type="match status" value="1"/>
</dbReference>
<evidence type="ECO:0000259" key="6">
    <source>
        <dbReference type="Pfam" id="PF00962"/>
    </source>
</evidence>
<dbReference type="GO" id="GO:0000034">
    <property type="term" value="F:adenine deaminase activity"/>
    <property type="evidence" value="ECO:0007669"/>
    <property type="project" value="UniProtKB-UniRule"/>
</dbReference>
<evidence type="ECO:0000256" key="5">
    <source>
        <dbReference type="HAMAP-Rule" id="MF_01962"/>
    </source>
</evidence>
<dbReference type="GO" id="GO:0009117">
    <property type="term" value="P:nucleotide metabolic process"/>
    <property type="evidence" value="ECO:0007669"/>
    <property type="project" value="UniProtKB-KW"/>
</dbReference>
<dbReference type="SUPFAM" id="SSF51556">
    <property type="entry name" value="Metallo-dependent hydrolases"/>
    <property type="match status" value="1"/>
</dbReference>
<comment type="function">
    <text evidence="5">Catalyzes the hydrolytic deamination of adenine to hypoxanthine. Plays an important role in the purine salvage pathway and in nitrogen catabolism.</text>
</comment>
<keyword evidence="3 5" id="KW-0862">Zinc</keyword>
<evidence type="ECO:0000313" key="8">
    <source>
        <dbReference type="Proteomes" id="UP000094291"/>
    </source>
</evidence>
<feature type="binding site" evidence="5">
    <location>
        <position position="275"/>
    </location>
    <ligand>
        <name>Zn(2+)</name>
        <dbReference type="ChEBI" id="CHEBI:29105"/>
        <note>catalytic</note>
    </ligand>
</feature>
<name>A0A1E2VBH3_9GAMM</name>
<dbReference type="Gene3D" id="3.20.20.140">
    <property type="entry name" value="Metal-dependent hydrolases"/>
    <property type="match status" value="1"/>
</dbReference>
<keyword evidence="1 5" id="KW-0479">Metal-binding</keyword>
<comment type="catalytic activity">
    <reaction evidence="5">
        <text>adenine + H2O + H(+) = hypoxanthine + NH4(+)</text>
        <dbReference type="Rhea" id="RHEA:23688"/>
        <dbReference type="ChEBI" id="CHEBI:15377"/>
        <dbReference type="ChEBI" id="CHEBI:15378"/>
        <dbReference type="ChEBI" id="CHEBI:16708"/>
        <dbReference type="ChEBI" id="CHEBI:17368"/>
        <dbReference type="ChEBI" id="CHEBI:28938"/>
        <dbReference type="EC" id="3.5.4.2"/>
    </reaction>
</comment>
<feature type="binding site" evidence="5">
    <location>
        <position position="194"/>
    </location>
    <ligand>
        <name>Zn(2+)</name>
        <dbReference type="ChEBI" id="CHEBI:29105"/>
        <note>catalytic</note>
    </ligand>
</feature>
<keyword evidence="8" id="KW-1185">Reference proteome</keyword>
<evidence type="ECO:0000256" key="2">
    <source>
        <dbReference type="ARBA" id="ARBA00022801"/>
    </source>
</evidence>
<dbReference type="InterPro" id="IPR028892">
    <property type="entry name" value="ADE"/>
</dbReference>
<dbReference type="InterPro" id="IPR032466">
    <property type="entry name" value="Metal_Hydrolase"/>
</dbReference>
<dbReference type="CDD" id="cd01320">
    <property type="entry name" value="ADA"/>
    <property type="match status" value="1"/>
</dbReference>
<evidence type="ECO:0000313" key="7">
    <source>
        <dbReference type="EMBL" id="ODC04358.1"/>
    </source>
</evidence>
<comment type="caution">
    <text evidence="7">The sequence shown here is derived from an EMBL/GenBank/DDBJ whole genome shotgun (WGS) entry which is preliminary data.</text>
</comment>